<accession>A0A1E3Q1A6</accession>
<proteinExistence type="predicted"/>
<evidence type="ECO:0000313" key="2">
    <source>
        <dbReference type="Proteomes" id="UP000094385"/>
    </source>
</evidence>
<gene>
    <name evidence="1" type="ORF">LIPSTDRAFT_323757</name>
</gene>
<sequence length="93" mass="10557">MPAVLQSLHKITLLLLIYFAVTLGNSRRISARRHARFELHRQFLRKPTAKPSIIVKFSMANVSRITYISYAIGPQLGQTIQVDLITRNHSSNA</sequence>
<dbReference type="Proteomes" id="UP000094385">
    <property type="component" value="Unassembled WGS sequence"/>
</dbReference>
<evidence type="ECO:0000313" key="1">
    <source>
        <dbReference type="EMBL" id="ODQ71483.1"/>
    </source>
</evidence>
<organism evidence="1 2">
    <name type="scientific">Lipomyces starkeyi NRRL Y-11557</name>
    <dbReference type="NCBI Taxonomy" id="675824"/>
    <lineage>
        <taxon>Eukaryota</taxon>
        <taxon>Fungi</taxon>
        <taxon>Dikarya</taxon>
        <taxon>Ascomycota</taxon>
        <taxon>Saccharomycotina</taxon>
        <taxon>Lipomycetes</taxon>
        <taxon>Lipomycetales</taxon>
        <taxon>Lipomycetaceae</taxon>
        <taxon>Lipomyces</taxon>
    </lineage>
</organism>
<dbReference type="EMBL" id="KV454297">
    <property type="protein sequence ID" value="ODQ71483.1"/>
    <property type="molecule type" value="Genomic_DNA"/>
</dbReference>
<protein>
    <submittedName>
        <fullName evidence="1">Uncharacterized protein</fullName>
    </submittedName>
</protein>
<reference evidence="1 2" key="1">
    <citation type="journal article" date="2016" name="Proc. Natl. Acad. Sci. U.S.A.">
        <title>Comparative genomics of biotechnologically important yeasts.</title>
        <authorList>
            <person name="Riley R."/>
            <person name="Haridas S."/>
            <person name="Wolfe K.H."/>
            <person name="Lopes M.R."/>
            <person name="Hittinger C.T."/>
            <person name="Goeker M."/>
            <person name="Salamov A.A."/>
            <person name="Wisecaver J.H."/>
            <person name="Long T.M."/>
            <person name="Calvey C.H."/>
            <person name="Aerts A.L."/>
            <person name="Barry K.W."/>
            <person name="Choi C."/>
            <person name="Clum A."/>
            <person name="Coughlan A.Y."/>
            <person name="Deshpande S."/>
            <person name="Douglass A.P."/>
            <person name="Hanson S.J."/>
            <person name="Klenk H.-P."/>
            <person name="LaButti K.M."/>
            <person name="Lapidus A."/>
            <person name="Lindquist E.A."/>
            <person name="Lipzen A.M."/>
            <person name="Meier-Kolthoff J.P."/>
            <person name="Ohm R.A."/>
            <person name="Otillar R.P."/>
            <person name="Pangilinan J.L."/>
            <person name="Peng Y."/>
            <person name="Rokas A."/>
            <person name="Rosa C.A."/>
            <person name="Scheuner C."/>
            <person name="Sibirny A.A."/>
            <person name="Slot J.C."/>
            <person name="Stielow J.B."/>
            <person name="Sun H."/>
            <person name="Kurtzman C.P."/>
            <person name="Blackwell M."/>
            <person name="Grigoriev I.V."/>
            <person name="Jeffries T.W."/>
        </authorList>
    </citation>
    <scope>NUCLEOTIDE SEQUENCE [LARGE SCALE GENOMIC DNA]</scope>
    <source>
        <strain evidence="1 2">NRRL Y-11557</strain>
    </source>
</reference>
<name>A0A1E3Q1A6_LIPST</name>
<keyword evidence="2" id="KW-1185">Reference proteome</keyword>
<dbReference type="AlphaFoldDB" id="A0A1E3Q1A6"/>